<evidence type="ECO:0000313" key="7">
    <source>
        <dbReference type="Proteomes" id="UP001218412"/>
    </source>
</evidence>
<name>A0ABY7SWY2_9RHOB</name>
<dbReference type="Gene3D" id="3.40.190.290">
    <property type="match status" value="1"/>
</dbReference>
<dbReference type="InterPro" id="IPR005119">
    <property type="entry name" value="LysR_subst-bd"/>
</dbReference>
<dbReference type="Pfam" id="PF03466">
    <property type="entry name" value="LysR_substrate"/>
    <property type="match status" value="1"/>
</dbReference>
<dbReference type="RefSeq" id="WP_272859629.1">
    <property type="nucleotide sequence ID" value="NZ_CP067134.1"/>
</dbReference>
<comment type="similarity">
    <text evidence="1">Belongs to the LysR transcriptional regulatory family.</text>
</comment>
<reference evidence="6 7" key="1">
    <citation type="submission" date="2021-01" db="EMBL/GenBank/DDBJ databases">
        <title>Biogeographic distribution of Paracoccus.</title>
        <authorList>
            <person name="Hollensteiner J."/>
            <person name="Leineberger J."/>
            <person name="Brinkhoff T."/>
            <person name="Daniel R."/>
        </authorList>
    </citation>
    <scope>NUCLEOTIDE SEQUENCE [LARGE SCALE GENOMIC DNA]</scope>
    <source>
        <strain evidence="6 7">LMG25392</strain>
    </source>
</reference>
<dbReference type="Pfam" id="PF00126">
    <property type="entry name" value="HTH_1"/>
    <property type="match status" value="1"/>
</dbReference>
<keyword evidence="3" id="KW-0238">DNA-binding</keyword>
<feature type="domain" description="HTH lysR-type" evidence="5">
    <location>
        <begin position="1"/>
        <end position="60"/>
    </location>
</feature>
<dbReference type="InterPro" id="IPR000847">
    <property type="entry name" value="LysR_HTH_N"/>
</dbReference>
<dbReference type="PROSITE" id="PS50931">
    <property type="entry name" value="HTH_LYSR"/>
    <property type="match status" value="1"/>
</dbReference>
<keyword evidence="4" id="KW-0804">Transcription</keyword>
<sequence length="309" mass="33962">MIRDLMALRTLIAIAKDGSFAAAAAGLRMSRAMASKHVSDLEAELGVKLINRTTRRLSLTEAGRRLTAASRDMLEMLDQTEQDIVSSKGVPRGTLRINAPTSFGIRHLGPIISDFLGRYTEVTVDLTLEDRVVDIVEQGYDLAIRIRRLEDSSLTARLLTPAHMVLCASGAYLQRHGAPSGPRDLERHSCLVYDYLARHGTWSLEKDGLREDVRISGRMHSNNGEVLMQAALDGHGITLAPTFMAHEAIREGRLVPVLRDWSVVEPGLYAVMPPGRVEAAKVRAFLDHLSASLGKIPIWDRDLSSQAGP</sequence>
<evidence type="ECO:0000259" key="5">
    <source>
        <dbReference type="PROSITE" id="PS50931"/>
    </source>
</evidence>
<dbReference type="PANTHER" id="PTHR30537:SF5">
    <property type="entry name" value="HTH-TYPE TRANSCRIPTIONAL ACTIVATOR TTDR-RELATED"/>
    <property type="match status" value="1"/>
</dbReference>
<dbReference type="SUPFAM" id="SSF46785">
    <property type="entry name" value="Winged helix' DNA-binding domain"/>
    <property type="match status" value="1"/>
</dbReference>
<dbReference type="CDD" id="cd08422">
    <property type="entry name" value="PBP2_CrgA_like"/>
    <property type="match status" value="1"/>
</dbReference>
<evidence type="ECO:0000256" key="3">
    <source>
        <dbReference type="ARBA" id="ARBA00023125"/>
    </source>
</evidence>
<dbReference type="Proteomes" id="UP001218412">
    <property type="component" value="Chromosome"/>
</dbReference>
<keyword evidence="2" id="KW-0805">Transcription regulation</keyword>
<proteinExistence type="inferred from homology"/>
<dbReference type="InterPro" id="IPR058163">
    <property type="entry name" value="LysR-type_TF_proteobact-type"/>
</dbReference>
<organism evidence="6 7">
    <name type="scientific">Paracoccus stylophorae</name>
    <dbReference type="NCBI Taxonomy" id="659350"/>
    <lineage>
        <taxon>Bacteria</taxon>
        <taxon>Pseudomonadati</taxon>
        <taxon>Pseudomonadota</taxon>
        <taxon>Alphaproteobacteria</taxon>
        <taxon>Rhodobacterales</taxon>
        <taxon>Paracoccaceae</taxon>
        <taxon>Paracoccus</taxon>
    </lineage>
</organism>
<gene>
    <name evidence="6" type="ORF">JHW45_03785</name>
</gene>
<protein>
    <submittedName>
        <fullName evidence="6">LysR family transcriptional regulator</fullName>
    </submittedName>
</protein>
<evidence type="ECO:0000313" key="6">
    <source>
        <dbReference type="EMBL" id="WCR11521.1"/>
    </source>
</evidence>
<keyword evidence="7" id="KW-1185">Reference proteome</keyword>
<dbReference type="SUPFAM" id="SSF53850">
    <property type="entry name" value="Periplasmic binding protein-like II"/>
    <property type="match status" value="1"/>
</dbReference>
<dbReference type="Gene3D" id="1.10.10.10">
    <property type="entry name" value="Winged helix-like DNA-binding domain superfamily/Winged helix DNA-binding domain"/>
    <property type="match status" value="1"/>
</dbReference>
<dbReference type="EMBL" id="CP067134">
    <property type="protein sequence ID" value="WCR11521.1"/>
    <property type="molecule type" value="Genomic_DNA"/>
</dbReference>
<evidence type="ECO:0000256" key="1">
    <source>
        <dbReference type="ARBA" id="ARBA00009437"/>
    </source>
</evidence>
<evidence type="ECO:0000256" key="4">
    <source>
        <dbReference type="ARBA" id="ARBA00023163"/>
    </source>
</evidence>
<dbReference type="PANTHER" id="PTHR30537">
    <property type="entry name" value="HTH-TYPE TRANSCRIPTIONAL REGULATOR"/>
    <property type="match status" value="1"/>
</dbReference>
<accession>A0ABY7SWY2</accession>
<evidence type="ECO:0000256" key="2">
    <source>
        <dbReference type="ARBA" id="ARBA00023015"/>
    </source>
</evidence>
<dbReference type="InterPro" id="IPR036390">
    <property type="entry name" value="WH_DNA-bd_sf"/>
</dbReference>
<dbReference type="InterPro" id="IPR036388">
    <property type="entry name" value="WH-like_DNA-bd_sf"/>
</dbReference>